<reference evidence="2 3" key="1">
    <citation type="submission" date="2014-04" db="EMBL/GenBank/DDBJ databases">
        <authorList>
            <consortium name="DOE Joint Genome Institute"/>
            <person name="Kuo A."/>
            <person name="Kohler A."/>
            <person name="Nagy L.G."/>
            <person name="Floudas D."/>
            <person name="Copeland A."/>
            <person name="Barry K.W."/>
            <person name="Cichocki N."/>
            <person name="Veneault-Fourrey C."/>
            <person name="LaButti K."/>
            <person name="Lindquist E.A."/>
            <person name="Lipzen A."/>
            <person name="Lundell T."/>
            <person name="Morin E."/>
            <person name="Murat C."/>
            <person name="Sun H."/>
            <person name="Tunlid A."/>
            <person name="Henrissat B."/>
            <person name="Grigoriev I.V."/>
            <person name="Hibbett D.S."/>
            <person name="Martin F."/>
            <person name="Nordberg H.P."/>
            <person name="Cantor M.N."/>
            <person name="Hua S.X."/>
        </authorList>
    </citation>
    <scope>NUCLEOTIDE SEQUENCE [LARGE SCALE GENOMIC DNA]</scope>
    <source>
        <strain evidence="2 3">Foug A</strain>
    </source>
</reference>
<organism evidence="2 3">
    <name type="scientific">Scleroderma citrinum Foug A</name>
    <dbReference type="NCBI Taxonomy" id="1036808"/>
    <lineage>
        <taxon>Eukaryota</taxon>
        <taxon>Fungi</taxon>
        <taxon>Dikarya</taxon>
        <taxon>Basidiomycota</taxon>
        <taxon>Agaricomycotina</taxon>
        <taxon>Agaricomycetes</taxon>
        <taxon>Agaricomycetidae</taxon>
        <taxon>Boletales</taxon>
        <taxon>Sclerodermatineae</taxon>
        <taxon>Sclerodermataceae</taxon>
        <taxon>Scleroderma</taxon>
    </lineage>
</organism>
<keyword evidence="3" id="KW-1185">Reference proteome</keyword>
<dbReference type="Proteomes" id="UP000053989">
    <property type="component" value="Unassembled WGS sequence"/>
</dbReference>
<feature type="non-terminal residue" evidence="2">
    <location>
        <position position="273"/>
    </location>
</feature>
<dbReference type="EMBL" id="KN822121">
    <property type="protein sequence ID" value="KIM56181.1"/>
    <property type="molecule type" value="Genomic_DNA"/>
</dbReference>
<dbReference type="OrthoDB" id="2693404at2759"/>
<proteinExistence type="predicted"/>
<accession>A0A0C3DJE9</accession>
<evidence type="ECO:0000313" key="2">
    <source>
        <dbReference type="EMBL" id="KIM56181.1"/>
    </source>
</evidence>
<name>A0A0C3DJE9_9AGAM</name>
<dbReference type="AlphaFoldDB" id="A0A0C3DJE9"/>
<dbReference type="HOGENOM" id="CLU_1099043_0_0_1"/>
<feature type="compositionally biased region" description="Polar residues" evidence="1">
    <location>
        <begin position="1"/>
        <end position="11"/>
    </location>
</feature>
<reference evidence="3" key="2">
    <citation type="submission" date="2015-01" db="EMBL/GenBank/DDBJ databases">
        <title>Evolutionary Origins and Diversification of the Mycorrhizal Mutualists.</title>
        <authorList>
            <consortium name="DOE Joint Genome Institute"/>
            <consortium name="Mycorrhizal Genomics Consortium"/>
            <person name="Kohler A."/>
            <person name="Kuo A."/>
            <person name="Nagy L.G."/>
            <person name="Floudas D."/>
            <person name="Copeland A."/>
            <person name="Barry K.W."/>
            <person name="Cichocki N."/>
            <person name="Veneault-Fourrey C."/>
            <person name="LaButti K."/>
            <person name="Lindquist E.A."/>
            <person name="Lipzen A."/>
            <person name="Lundell T."/>
            <person name="Morin E."/>
            <person name="Murat C."/>
            <person name="Riley R."/>
            <person name="Ohm R."/>
            <person name="Sun H."/>
            <person name="Tunlid A."/>
            <person name="Henrissat B."/>
            <person name="Grigoriev I.V."/>
            <person name="Hibbett D.S."/>
            <person name="Martin F."/>
        </authorList>
    </citation>
    <scope>NUCLEOTIDE SEQUENCE [LARGE SCALE GENOMIC DNA]</scope>
    <source>
        <strain evidence="3">Foug A</strain>
    </source>
</reference>
<dbReference type="InParanoid" id="A0A0C3DJE9"/>
<evidence type="ECO:0000256" key="1">
    <source>
        <dbReference type="SAM" id="MobiDB-lite"/>
    </source>
</evidence>
<feature type="region of interest" description="Disordered" evidence="1">
    <location>
        <begin position="1"/>
        <end position="33"/>
    </location>
</feature>
<protein>
    <submittedName>
        <fullName evidence="2">Uncharacterized protein</fullName>
    </submittedName>
</protein>
<evidence type="ECO:0000313" key="3">
    <source>
        <dbReference type="Proteomes" id="UP000053989"/>
    </source>
</evidence>
<gene>
    <name evidence="2" type="ORF">SCLCIDRAFT_29810</name>
</gene>
<sequence length="273" mass="29549">MATGVQSISSQAKERRSGLKAQGRSADAPPTFTMSLHPICESEDAYDSGTGAFQQFVPSVTEYISGVTGHDSDVEMDGSEGEFDGGTDTDISLNVDDGDDISDDKLDGDITRLMYRLKPAAAHGAPKYQKRQPGKPKGISKPALMDPVSDDEPKTCAFMIQCTVRRPDGSNSPFQVSSDISLDDLRYTVGEKLGCFPAQVLLRYQLDSDKAKAGATSIQTDEELDIFMTRMRDLITPQRLTNSKLSTRQRKNILVILEDGNVETAGSVAGNKA</sequence>